<evidence type="ECO:0000313" key="1">
    <source>
        <dbReference type="EMBL" id="JAI04600.1"/>
    </source>
</evidence>
<name>A0A0E9XPN0_ANGAN</name>
<organism evidence="1">
    <name type="scientific">Anguilla anguilla</name>
    <name type="common">European freshwater eel</name>
    <name type="synonym">Muraena anguilla</name>
    <dbReference type="NCBI Taxonomy" id="7936"/>
    <lineage>
        <taxon>Eukaryota</taxon>
        <taxon>Metazoa</taxon>
        <taxon>Chordata</taxon>
        <taxon>Craniata</taxon>
        <taxon>Vertebrata</taxon>
        <taxon>Euteleostomi</taxon>
        <taxon>Actinopterygii</taxon>
        <taxon>Neopterygii</taxon>
        <taxon>Teleostei</taxon>
        <taxon>Anguilliformes</taxon>
        <taxon>Anguillidae</taxon>
        <taxon>Anguilla</taxon>
    </lineage>
</organism>
<dbReference type="AlphaFoldDB" id="A0A0E9XPN0"/>
<accession>A0A0E9XPN0</accession>
<proteinExistence type="predicted"/>
<protein>
    <submittedName>
        <fullName evidence="1">Uncharacterized protein</fullName>
    </submittedName>
</protein>
<reference evidence="1" key="2">
    <citation type="journal article" date="2015" name="Fish Shellfish Immunol.">
        <title>Early steps in the European eel (Anguilla anguilla)-Vibrio vulnificus interaction in the gills: Role of the RtxA13 toxin.</title>
        <authorList>
            <person name="Callol A."/>
            <person name="Pajuelo D."/>
            <person name="Ebbesson L."/>
            <person name="Teles M."/>
            <person name="MacKenzie S."/>
            <person name="Amaro C."/>
        </authorList>
    </citation>
    <scope>NUCLEOTIDE SEQUENCE</scope>
</reference>
<sequence>MMERSTAVWQSWNWDLKDHNPPLK</sequence>
<dbReference type="EMBL" id="GBXM01003978">
    <property type="protein sequence ID" value="JAI04600.1"/>
    <property type="molecule type" value="Transcribed_RNA"/>
</dbReference>
<reference evidence="1" key="1">
    <citation type="submission" date="2014-11" db="EMBL/GenBank/DDBJ databases">
        <authorList>
            <person name="Amaro Gonzalez C."/>
        </authorList>
    </citation>
    <scope>NUCLEOTIDE SEQUENCE</scope>
</reference>